<comment type="caution">
    <text evidence="1">The sequence shown here is derived from an EMBL/GenBank/DDBJ whole genome shotgun (WGS) entry which is preliminary data.</text>
</comment>
<organism evidence="1 2">
    <name type="scientific">Thalassospira profundimaris</name>
    <dbReference type="NCBI Taxonomy" id="502049"/>
    <lineage>
        <taxon>Bacteria</taxon>
        <taxon>Pseudomonadati</taxon>
        <taxon>Pseudomonadota</taxon>
        <taxon>Alphaproteobacteria</taxon>
        <taxon>Rhodospirillales</taxon>
        <taxon>Thalassospiraceae</taxon>
        <taxon>Thalassospira</taxon>
    </lineage>
</organism>
<proteinExistence type="predicted"/>
<dbReference type="Pfam" id="PF08843">
    <property type="entry name" value="AbiEii"/>
    <property type="match status" value="1"/>
</dbReference>
<reference evidence="1 2" key="1">
    <citation type="submission" date="2014-07" db="EMBL/GenBank/DDBJ databases">
        <title>Draft genome sequence of Thalassospira profundimaris R8-17.</title>
        <authorList>
            <person name="Lai Q."/>
            <person name="Shao Z."/>
        </authorList>
    </citation>
    <scope>NUCLEOTIDE SEQUENCE [LARGE SCALE GENOMIC DNA]</scope>
    <source>
        <strain evidence="1 2">R8-17</strain>
    </source>
</reference>
<protein>
    <recommendedName>
        <fullName evidence="3">Nucleotidyl transferase AbiEii toxin, Type IV TA system</fullName>
    </recommendedName>
</protein>
<sequence length="232" mass="26534">MDQEFLSENNILFAGGTLLTMTMEEYRLSDDIDFLVQVKTQGLRNLRARVTDTFAPIFRAPHDQFEFGPARKTQYGIRGSVAPIGCAPIKLEIFLEERVSELYPGEYFEGIPVLALSRKDMVLQKLFANSDRYSDPYIHHRDLYDLSAMAYQGIDLLTEISRAEEVYSVRLELERALCAVEDTHVRNQDLALLEIEPQAYPRIIAGINKLRATLGMGVMNPDFTDKPEYPYE</sequence>
<dbReference type="Proteomes" id="UP000253061">
    <property type="component" value="Unassembled WGS sequence"/>
</dbReference>
<dbReference type="InterPro" id="IPR014942">
    <property type="entry name" value="AbiEii"/>
</dbReference>
<evidence type="ECO:0000313" key="1">
    <source>
        <dbReference type="EMBL" id="RCK25364.1"/>
    </source>
</evidence>
<evidence type="ECO:0000313" key="2">
    <source>
        <dbReference type="Proteomes" id="UP000253061"/>
    </source>
</evidence>
<dbReference type="EMBL" id="JPWB01000001">
    <property type="protein sequence ID" value="RCK25364.1"/>
    <property type="molecule type" value="Genomic_DNA"/>
</dbReference>
<gene>
    <name evidence="1" type="ORF">TH6_01730</name>
</gene>
<name>A0A367VJH5_9PROT</name>
<evidence type="ECO:0008006" key="3">
    <source>
        <dbReference type="Google" id="ProtNLM"/>
    </source>
</evidence>
<dbReference type="AlphaFoldDB" id="A0A367VJH5"/>
<accession>A0A367VJH5</accession>
<dbReference type="Gene3D" id="3.10.450.620">
    <property type="entry name" value="JHP933, nucleotidyltransferase-like core domain"/>
    <property type="match status" value="1"/>
</dbReference>